<reference evidence="1" key="1">
    <citation type="submission" date="2018-08" db="EMBL/GenBank/DDBJ databases">
        <authorList>
            <person name="Rossello M."/>
        </authorList>
    </citation>
    <scope>NUCLEOTIDE SEQUENCE [LARGE SCALE GENOMIC DNA]</scope>
    <source>
        <strain evidence="1">cv. Chinese Spring</strain>
    </source>
</reference>
<name>A0A3B6AWZ0_WHEAT</name>
<dbReference type="Gramene" id="TraesCS2A02G227800.1">
    <property type="protein sequence ID" value="TraesCS2A02G227800.1"/>
    <property type="gene ID" value="TraesCS2A02G227800"/>
</dbReference>
<dbReference type="EnsemblPlants" id="TraesCS2A02G227800.1">
    <property type="protein sequence ID" value="TraesCS2A02G227800.1"/>
    <property type="gene ID" value="TraesCS2A02G227800"/>
</dbReference>
<proteinExistence type="predicted"/>
<evidence type="ECO:0000313" key="1">
    <source>
        <dbReference type="EnsemblPlants" id="TraesCS2A02G227800.1"/>
    </source>
</evidence>
<accession>A0A3B6AWZ0</accession>
<organism evidence="1">
    <name type="scientific">Triticum aestivum</name>
    <name type="common">Wheat</name>
    <dbReference type="NCBI Taxonomy" id="4565"/>
    <lineage>
        <taxon>Eukaryota</taxon>
        <taxon>Viridiplantae</taxon>
        <taxon>Streptophyta</taxon>
        <taxon>Embryophyta</taxon>
        <taxon>Tracheophyta</taxon>
        <taxon>Spermatophyta</taxon>
        <taxon>Magnoliopsida</taxon>
        <taxon>Liliopsida</taxon>
        <taxon>Poales</taxon>
        <taxon>Poaceae</taxon>
        <taxon>BOP clade</taxon>
        <taxon>Pooideae</taxon>
        <taxon>Triticodae</taxon>
        <taxon>Triticeae</taxon>
        <taxon>Triticinae</taxon>
        <taxon>Triticum</taxon>
    </lineage>
</organism>
<dbReference type="AlphaFoldDB" id="A0A3B6AWZ0"/>
<dbReference type="OMA" id="CHMEMGM"/>
<reference evidence="1" key="2">
    <citation type="submission" date="2018-10" db="UniProtKB">
        <authorList>
            <consortium name="EnsemblPlants"/>
        </authorList>
    </citation>
    <scope>IDENTIFICATION</scope>
</reference>
<evidence type="ECO:0000313" key="2">
    <source>
        <dbReference type="Proteomes" id="UP000019116"/>
    </source>
</evidence>
<dbReference type="Gramene" id="TraesCS2A03G0498000.1">
    <property type="protein sequence ID" value="TraesCS2A03G0498000.1.CDS"/>
    <property type="gene ID" value="TraesCS2A03G0498000"/>
</dbReference>
<protein>
    <recommendedName>
        <fullName evidence="3">BHLH domain-containing protein</fullName>
    </recommendedName>
</protein>
<evidence type="ECO:0008006" key="3">
    <source>
        <dbReference type="Google" id="ProtNLM"/>
    </source>
</evidence>
<dbReference type="Proteomes" id="UP000019116">
    <property type="component" value="Chromosome 2A"/>
</dbReference>
<dbReference type="Gramene" id="TraesCAD_scaffold_114679_01G000100.1">
    <property type="protein sequence ID" value="TraesCAD_scaffold_114679_01G000100.1"/>
    <property type="gene ID" value="TraesCAD_scaffold_114679_01G000100"/>
</dbReference>
<dbReference type="Gramene" id="TraesPARA_EIv1.0_0414320.1">
    <property type="protein sequence ID" value="TraesPARA_EIv1.0_0414320.1.CDS"/>
    <property type="gene ID" value="TraesPARA_EIv1.0_0414320"/>
</dbReference>
<sequence>MILRDGHHRVVTFFSTHIGTAPTATAGGRHWGTRKSGTTHVTAQEPILVEHRPRCGATRGSMTLCHMEMGMAMPAPMLSADVGESITVDNGSNDLSRSFSMSSSDDTNSNIMFSTPGSKMDKVLIDNDGGMITNLSKIESQERRASNSNKLRRLQDLVPNMDKQTTASDKDLEYLLISGERVVSRPKRLSSW</sequence>
<dbReference type="Gramene" id="TraesWEE_scaffold_119017_01G000200.1">
    <property type="protein sequence ID" value="TraesWEE_scaffold_119017_01G000200.1"/>
    <property type="gene ID" value="TraesWEE_scaffold_119017_01G000200"/>
</dbReference>
<keyword evidence="2" id="KW-1185">Reference proteome</keyword>